<dbReference type="InterPro" id="IPR015421">
    <property type="entry name" value="PyrdxlP-dep_Trfase_major"/>
</dbReference>
<keyword evidence="4" id="KW-0032">Aminotransferase</keyword>
<dbReference type="GO" id="GO:0008483">
    <property type="term" value="F:transaminase activity"/>
    <property type="evidence" value="ECO:0007669"/>
    <property type="project" value="UniProtKB-KW"/>
</dbReference>
<dbReference type="Pfam" id="PF00202">
    <property type="entry name" value="Aminotran_3"/>
    <property type="match status" value="1"/>
</dbReference>
<dbReference type="Gene3D" id="3.40.640.10">
    <property type="entry name" value="Type I PLP-dependent aspartate aminotransferase-like (Major domain)"/>
    <property type="match status" value="1"/>
</dbReference>
<accession>A0A5S9A8J1</accession>
<dbReference type="InterPro" id="IPR005814">
    <property type="entry name" value="Aminotrans_3"/>
</dbReference>
<dbReference type="PANTHER" id="PTHR43713:SF3">
    <property type="entry name" value="GLUTAMATE-1-SEMIALDEHYDE 2,1-AMINOMUTASE 1, CHLOROPLASTIC-RELATED"/>
    <property type="match status" value="1"/>
</dbReference>
<reference evidence="4" key="1">
    <citation type="journal article" date="2019" name="Appl. Environ. Microbiol.">
        <title>Comparative investigation into formycin A and pyrazofurin A biosynthesis reveals branch pathways for the construction of C-nucleoside scaffolds.</title>
        <authorList>
            <person name="Zhang M."/>
            <person name="Zhang P."/>
            <person name="Xu G."/>
            <person name="Zhou W."/>
            <person name="Gao Y."/>
            <person name="Gong R."/>
            <person name="Cai Y.S."/>
            <person name="Cong H."/>
            <person name="Deng Z."/>
            <person name="Price N.P.J."/>
            <person name="Mao X."/>
            <person name="Chen W."/>
        </authorList>
    </citation>
    <scope>NUCLEOTIDE SEQUENCE</scope>
    <source>
        <strain evidence="4">ATCC 21072</strain>
    </source>
</reference>
<keyword evidence="2 3" id="KW-0663">Pyridoxal phosphate</keyword>
<dbReference type="Gene3D" id="3.90.1150.10">
    <property type="entry name" value="Aspartate Aminotransferase, domain 1"/>
    <property type="match status" value="1"/>
</dbReference>
<dbReference type="GO" id="GO:0030170">
    <property type="term" value="F:pyridoxal phosphate binding"/>
    <property type="evidence" value="ECO:0007669"/>
    <property type="project" value="InterPro"/>
</dbReference>
<evidence type="ECO:0000313" key="4">
    <source>
        <dbReference type="EMBL" id="AVW82906.1"/>
    </source>
</evidence>
<dbReference type="InterPro" id="IPR015422">
    <property type="entry name" value="PyrdxlP-dep_Trfase_small"/>
</dbReference>
<evidence type="ECO:0000256" key="1">
    <source>
        <dbReference type="ARBA" id="ARBA00001933"/>
    </source>
</evidence>
<evidence type="ECO:0000256" key="2">
    <source>
        <dbReference type="ARBA" id="ARBA00022898"/>
    </source>
</evidence>
<comment type="cofactor">
    <cofactor evidence="1">
        <name>pyridoxal 5'-phosphate</name>
        <dbReference type="ChEBI" id="CHEBI:597326"/>
    </cofactor>
</comment>
<organism evidence="4">
    <name type="scientific">Nocardia interforma ATCC 21072</name>
    <dbReference type="NCBI Taxonomy" id="1311815"/>
    <lineage>
        <taxon>Bacteria</taxon>
        <taxon>Bacillati</taxon>
        <taxon>Actinomycetota</taxon>
        <taxon>Actinomycetes</taxon>
        <taxon>Mycobacteriales</taxon>
        <taxon>Nocardiaceae</taxon>
        <taxon>Nocardia</taxon>
    </lineage>
</organism>
<sequence>MSASTYESVSAASKDMYARARAVLPGGNSRTAVFSSPYPIYAASGSGSRVVDLDGTSRIDFLNNSTTLVHGHAHPEIVAAVSEAAARGTCFGLPTESEVLFAEALCSRNDSFEQARFTSSGTEAVMMAVQASRAHTGKAKIAKIAGAYHGAYDSVAVNNDGSGSLLSHSHTAGMPAEVIANTVVIPFNEPEEAVKILREHVAELACVLVDPVPWRIGLAPMSTEYIAALRAFCDETGVLLVSDEVGSFRIGYGGAMGALGGVADLTVMGKVIGGGMPIGAVAGKAEVMSVFDPSKGKPKLPHSGSYNANPVSMSAGVASLRLLTQEQMKRIGELGEQVRDTMTKTIEANDLDWQVNGLESLFRVLTGTVPGSGASSAQLGHLLFQALLENGVLIGDSGLGCVSTPMIQADIDEFGAAFDSAVTATIDRARAQG</sequence>
<dbReference type="PANTHER" id="PTHR43713">
    <property type="entry name" value="GLUTAMATE-1-SEMIALDEHYDE 2,1-AMINOMUTASE"/>
    <property type="match status" value="1"/>
</dbReference>
<evidence type="ECO:0000256" key="3">
    <source>
        <dbReference type="RuleBase" id="RU003560"/>
    </source>
</evidence>
<dbReference type="SUPFAM" id="SSF53383">
    <property type="entry name" value="PLP-dependent transferases"/>
    <property type="match status" value="1"/>
</dbReference>
<dbReference type="CDD" id="cd00610">
    <property type="entry name" value="OAT_like"/>
    <property type="match status" value="1"/>
</dbReference>
<dbReference type="InterPro" id="IPR015424">
    <property type="entry name" value="PyrdxlP-dep_Trfase"/>
</dbReference>
<keyword evidence="4" id="KW-0808">Transferase</keyword>
<name>A0A5S9A8J1_9NOCA</name>
<dbReference type="AlphaFoldDB" id="A0A5S9A8J1"/>
<comment type="similarity">
    <text evidence="3">Belongs to the class-III pyridoxal-phosphate-dependent aminotransferase family.</text>
</comment>
<proteinExistence type="inferred from homology"/>
<protein>
    <submittedName>
        <fullName evidence="4">Aminotransferase</fullName>
    </submittedName>
</protein>
<dbReference type="EMBL" id="KY682079">
    <property type="protein sequence ID" value="AVW82906.1"/>
    <property type="molecule type" value="Genomic_DNA"/>
</dbReference>
<gene>
    <name evidence="4" type="primary">focI</name>
</gene>